<reference evidence="2" key="2">
    <citation type="submission" date="2020-11" db="EMBL/GenBank/DDBJ databases">
        <authorList>
            <person name="McCartney M.A."/>
            <person name="Auch B."/>
            <person name="Kono T."/>
            <person name="Mallez S."/>
            <person name="Becker A."/>
            <person name="Gohl D.M."/>
            <person name="Silverstein K.A.T."/>
            <person name="Koren S."/>
            <person name="Bechman K.B."/>
            <person name="Herman A."/>
            <person name="Abrahante J.E."/>
            <person name="Garbe J."/>
        </authorList>
    </citation>
    <scope>NUCLEOTIDE SEQUENCE</scope>
    <source>
        <strain evidence="2">Duluth1</strain>
        <tissue evidence="2">Whole animal</tissue>
    </source>
</reference>
<protein>
    <submittedName>
        <fullName evidence="2">Uncharacterized protein</fullName>
    </submittedName>
</protein>
<dbReference type="Proteomes" id="UP000828390">
    <property type="component" value="Unassembled WGS sequence"/>
</dbReference>
<evidence type="ECO:0000313" key="2">
    <source>
        <dbReference type="EMBL" id="KAH3781662.1"/>
    </source>
</evidence>
<keyword evidence="3" id="KW-1185">Reference proteome</keyword>
<accession>A0A9D4EJX0</accession>
<dbReference type="AlphaFoldDB" id="A0A9D4EJX0"/>
<reference evidence="2" key="1">
    <citation type="journal article" date="2019" name="bioRxiv">
        <title>The Genome of the Zebra Mussel, Dreissena polymorpha: A Resource for Invasive Species Research.</title>
        <authorList>
            <person name="McCartney M.A."/>
            <person name="Auch B."/>
            <person name="Kono T."/>
            <person name="Mallez S."/>
            <person name="Zhang Y."/>
            <person name="Obille A."/>
            <person name="Becker A."/>
            <person name="Abrahante J.E."/>
            <person name="Garbe J."/>
            <person name="Badalamenti J.P."/>
            <person name="Herman A."/>
            <person name="Mangelson H."/>
            <person name="Liachko I."/>
            <person name="Sullivan S."/>
            <person name="Sone E.D."/>
            <person name="Koren S."/>
            <person name="Silverstein K.A.T."/>
            <person name="Beckman K.B."/>
            <person name="Gohl D.M."/>
        </authorList>
    </citation>
    <scope>NUCLEOTIDE SEQUENCE</scope>
    <source>
        <strain evidence="2">Duluth1</strain>
        <tissue evidence="2">Whole animal</tissue>
    </source>
</reference>
<organism evidence="2 3">
    <name type="scientific">Dreissena polymorpha</name>
    <name type="common">Zebra mussel</name>
    <name type="synonym">Mytilus polymorpha</name>
    <dbReference type="NCBI Taxonomy" id="45954"/>
    <lineage>
        <taxon>Eukaryota</taxon>
        <taxon>Metazoa</taxon>
        <taxon>Spiralia</taxon>
        <taxon>Lophotrochozoa</taxon>
        <taxon>Mollusca</taxon>
        <taxon>Bivalvia</taxon>
        <taxon>Autobranchia</taxon>
        <taxon>Heteroconchia</taxon>
        <taxon>Euheterodonta</taxon>
        <taxon>Imparidentia</taxon>
        <taxon>Neoheterodontei</taxon>
        <taxon>Myida</taxon>
        <taxon>Dreissenoidea</taxon>
        <taxon>Dreissenidae</taxon>
        <taxon>Dreissena</taxon>
    </lineage>
</organism>
<feature type="compositionally biased region" description="Polar residues" evidence="1">
    <location>
        <begin position="26"/>
        <end position="51"/>
    </location>
</feature>
<dbReference type="EMBL" id="JAIWYP010000008">
    <property type="protein sequence ID" value="KAH3781662.1"/>
    <property type="molecule type" value="Genomic_DNA"/>
</dbReference>
<evidence type="ECO:0000256" key="1">
    <source>
        <dbReference type="SAM" id="MobiDB-lite"/>
    </source>
</evidence>
<evidence type="ECO:0000313" key="3">
    <source>
        <dbReference type="Proteomes" id="UP000828390"/>
    </source>
</evidence>
<gene>
    <name evidence="2" type="ORF">DPMN_159563</name>
</gene>
<comment type="caution">
    <text evidence="2">The sequence shown here is derived from an EMBL/GenBank/DDBJ whole genome shotgun (WGS) entry which is preliminary data.</text>
</comment>
<proteinExistence type="predicted"/>
<sequence length="63" mass="6711">MKGDLGGVEVAQGVDPVSGHIPTEKWQPQTVHKPQQKSQQCHGTHQPQPTAKQCGVTAGGRED</sequence>
<name>A0A9D4EJX0_DREPO</name>
<feature type="region of interest" description="Disordered" evidence="1">
    <location>
        <begin position="1"/>
        <end position="63"/>
    </location>
</feature>